<dbReference type="Pfam" id="PF13193">
    <property type="entry name" value="AMP-binding_C"/>
    <property type="match status" value="1"/>
</dbReference>
<feature type="domain" description="AMP-binding enzyme C-terminal" evidence="3">
    <location>
        <begin position="445"/>
        <end position="520"/>
    </location>
</feature>
<dbReference type="PANTHER" id="PTHR24096">
    <property type="entry name" value="LONG-CHAIN-FATTY-ACID--COA LIGASE"/>
    <property type="match status" value="1"/>
</dbReference>
<feature type="domain" description="AMP-dependent synthetase/ligase" evidence="2">
    <location>
        <begin position="24"/>
        <end position="394"/>
    </location>
</feature>
<sequence length="594" mass="65901">MALKSKYADVSIPETLSWPDFVFRDFEKYGNQTAIICGATKREYTFSQVRDLSRRVASALSKRGLHKGNVVALFAPNVPEFPIVFLGALQIGAVVTGVNPFFTTEELTNQLEAADAVCIITVHQLEHRAKEAAKKLGIDHIFVLGDDVEDEYDLVSILFNDDGSSLPHVTFNPKEDLAILPFSSGTSGLPKGAMVTHYNLVALGCIATAHGFMDFKQITTEQKNSTTLAFVPFHRPFGLIAVLSLSLQQGSCLVSVPRFEQNRIFNLLQDYKVTLLVTEASVVHLLSIHPAVNNTDLSSLAEVISTSSLLSKETSKSVRKRLPHLKRINQCYGMTENTALSHMTPSLEERHGSVGVLLPNLECKVCDVSTGQVLGAGERGEICVKGPTMMKGYLNDRDASQQTIDGEGWLHTGDLGYYDQDEHFFIVDKLKDLIKFRGDQVSPSELEVLLKTHPAVFDAAVIGFPDPEVGELPTAFVVSMNEEDLTEMEVIQYVDENAATHKKLRGGVVFINSIPRSEEGEILRTKLRDKMIQGKYKPVQMRRGSLFGTEENKRFSIMRNSLPMTRNLPRNNETILEEESDQLQVPRSKSCVIL</sequence>
<evidence type="ECO:0000313" key="4">
    <source>
        <dbReference type="EMBL" id="CAH3145594.1"/>
    </source>
</evidence>
<dbReference type="InterPro" id="IPR045851">
    <property type="entry name" value="AMP-bd_C_sf"/>
</dbReference>
<dbReference type="Gene3D" id="3.40.50.12780">
    <property type="entry name" value="N-terminal domain of ligase-like"/>
    <property type="match status" value="1"/>
</dbReference>
<dbReference type="FunFam" id="3.30.300.30:FF:000007">
    <property type="entry name" value="4-coumarate--CoA ligase 2"/>
    <property type="match status" value="1"/>
</dbReference>
<dbReference type="Gene3D" id="3.30.300.30">
    <property type="match status" value="1"/>
</dbReference>
<dbReference type="Proteomes" id="UP001159428">
    <property type="component" value="Unassembled WGS sequence"/>
</dbReference>
<proteinExistence type="inferred from homology"/>
<dbReference type="Pfam" id="PF00501">
    <property type="entry name" value="AMP-binding"/>
    <property type="match status" value="1"/>
</dbReference>
<dbReference type="EMBL" id="CALNXJ010000040">
    <property type="protein sequence ID" value="CAH3145594.1"/>
    <property type="molecule type" value="Genomic_DNA"/>
</dbReference>
<dbReference type="InterPro" id="IPR042099">
    <property type="entry name" value="ANL_N_sf"/>
</dbReference>
<comment type="similarity">
    <text evidence="1">Belongs to the ATP-dependent AMP-binding enzyme family.</text>
</comment>
<dbReference type="PANTHER" id="PTHR24096:SF422">
    <property type="entry name" value="BCDNA.GH02901"/>
    <property type="match status" value="1"/>
</dbReference>
<dbReference type="AlphaFoldDB" id="A0AAU9XH14"/>
<evidence type="ECO:0000259" key="3">
    <source>
        <dbReference type="Pfam" id="PF13193"/>
    </source>
</evidence>
<dbReference type="InterPro" id="IPR025110">
    <property type="entry name" value="AMP-bd_C"/>
</dbReference>
<reference evidence="4 5" key="1">
    <citation type="submission" date="2022-05" db="EMBL/GenBank/DDBJ databases">
        <authorList>
            <consortium name="Genoscope - CEA"/>
            <person name="William W."/>
        </authorList>
    </citation>
    <scope>NUCLEOTIDE SEQUENCE [LARGE SCALE GENOMIC DNA]</scope>
</reference>
<evidence type="ECO:0000256" key="1">
    <source>
        <dbReference type="ARBA" id="ARBA00006432"/>
    </source>
</evidence>
<comment type="caution">
    <text evidence="4">The sequence shown here is derived from an EMBL/GenBank/DDBJ whole genome shotgun (WGS) entry which is preliminary data.</text>
</comment>
<dbReference type="SUPFAM" id="SSF56801">
    <property type="entry name" value="Acetyl-CoA synthetase-like"/>
    <property type="match status" value="1"/>
</dbReference>
<keyword evidence="5" id="KW-1185">Reference proteome</keyword>
<name>A0AAU9XH14_9CNID</name>
<organism evidence="4 5">
    <name type="scientific">Pocillopora meandrina</name>
    <dbReference type="NCBI Taxonomy" id="46732"/>
    <lineage>
        <taxon>Eukaryota</taxon>
        <taxon>Metazoa</taxon>
        <taxon>Cnidaria</taxon>
        <taxon>Anthozoa</taxon>
        <taxon>Hexacorallia</taxon>
        <taxon>Scleractinia</taxon>
        <taxon>Astrocoeniina</taxon>
        <taxon>Pocilloporidae</taxon>
        <taxon>Pocillopora</taxon>
    </lineage>
</organism>
<evidence type="ECO:0000313" key="5">
    <source>
        <dbReference type="Proteomes" id="UP001159428"/>
    </source>
</evidence>
<dbReference type="InterPro" id="IPR020845">
    <property type="entry name" value="AMP-binding_CS"/>
</dbReference>
<accession>A0AAU9XH14</accession>
<evidence type="ECO:0000259" key="2">
    <source>
        <dbReference type="Pfam" id="PF00501"/>
    </source>
</evidence>
<dbReference type="InterPro" id="IPR000873">
    <property type="entry name" value="AMP-dep_synth/lig_dom"/>
</dbReference>
<dbReference type="PROSITE" id="PS00455">
    <property type="entry name" value="AMP_BINDING"/>
    <property type="match status" value="1"/>
</dbReference>
<dbReference type="GO" id="GO:0016405">
    <property type="term" value="F:CoA-ligase activity"/>
    <property type="evidence" value="ECO:0007669"/>
    <property type="project" value="TreeGrafter"/>
</dbReference>
<gene>
    <name evidence="4" type="ORF">PMEA_00022653</name>
</gene>
<protein>
    <submittedName>
        <fullName evidence="4">Uncharacterized protein</fullName>
    </submittedName>
</protein>